<keyword evidence="3" id="KW-0288">FMN</keyword>
<dbReference type="InterPro" id="IPR013785">
    <property type="entry name" value="Aldolase_TIM"/>
</dbReference>
<evidence type="ECO:0000256" key="6">
    <source>
        <dbReference type="ARBA" id="ARBA00023002"/>
    </source>
</evidence>
<dbReference type="OrthoDB" id="272303at2759"/>
<evidence type="ECO:0000256" key="2">
    <source>
        <dbReference type="ARBA" id="ARBA00022630"/>
    </source>
</evidence>
<proteinExistence type="inferred from homology"/>
<evidence type="ECO:0000256" key="1">
    <source>
        <dbReference type="ARBA" id="ARBA00001917"/>
    </source>
</evidence>
<keyword evidence="16" id="KW-1185">Reference proteome</keyword>
<dbReference type="Gene3D" id="3.20.20.70">
    <property type="entry name" value="Aldolase class I"/>
    <property type="match status" value="1"/>
</dbReference>
<evidence type="ECO:0000313" key="15">
    <source>
        <dbReference type="EMBL" id="CUG93604.1"/>
    </source>
</evidence>
<keyword evidence="5" id="KW-0521">NADP</keyword>
<comment type="similarity">
    <text evidence="8">Belongs to the Dus family. Dus1 subfamily.</text>
</comment>
<organism evidence="15 16">
    <name type="scientific">Bodo saltans</name>
    <name type="common">Flagellated protozoan</name>
    <dbReference type="NCBI Taxonomy" id="75058"/>
    <lineage>
        <taxon>Eukaryota</taxon>
        <taxon>Discoba</taxon>
        <taxon>Euglenozoa</taxon>
        <taxon>Kinetoplastea</taxon>
        <taxon>Metakinetoplastina</taxon>
        <taxon>Eubodonida</taxon>
        <taxon>Bodonidae</taxon>
        <taxon>Bodo</taxon>
    </lineage>
</organism>
<dbReference type="OMA" id="LRFCERY"/>
<evidence type="ECO:0000256" key="10">
    <source>
        <dbReference type="ARBA" id="ARBA00047287"/>
    </source>
</evidence>
<sequence length="456" mass="51440">MAYNKKLLRPYYEILNEEGACAADGGSPCAASTAAAQMPVIYSDNGSPTPKSEMYRDAADNNKWKCRSCPYCNGERDATVKYPKMNPHDWWREVLKSPKYVVAPMVDASELPFRMLCRKYGADLAYTPMFHSRSFMESAEYRRKEFSTCPEDRPLFVQFCGHDGDTVLAAAKHVEDDCDAVDLNLGCPQGIARRGFYGAYLMEHWDLVHTIIHTLFVELKVAVTAKMRLFDDMDLTLAYAEMIRDAGAQVIGVHGRTREMKGQQTGMADVQKIRMVRDHVGHSVPVIENGNVLTFADVEPNLVTSGCQAVMSAEALLWDPRLFSNPSKPVLTGRTFHCTQDIRLEAIQTAKEYLKFVQKYPVELGFAKGHLFKILYHTYELFQEMRVSLGDFECTDADVQWLVDHVEELERLEHEKGIPGALVKTTTAEKRAAKDAVQSAAVEEAESYFIDFSTMM</sequence>
<dbReference type="Pfam" id="PF01207">
    <property type="entry name" value="Dus"/>
    <property type="match status" value="1"/>
</dbReference>
<dbReference type="GO" id="GO:0005737">
    <property type="term" value="C:cytoplasm"/>
    <property type="evidence" value="ECO:0007669"/>
    <property type="project" value="UniProtKB-ARBA"/>
</dbReference>
<evidence type="ECO:0000259" key="14">
    <source>
        <dbReference type="Pfam" id="PF01207"/>
    </source>
</evidence>
<protein>
    <recommendedName>
        <fullName evidence="9">tRNA-dihydrouridine(16/17) synthase [NAD(P)(+)]</fullName>
        <ecNumber evidence="9">1.3.1.88</ecNumber>
    </recommendedName>
</protein>
<evidence type="ECO:0000256" key="3">
    <source>
        <dbReference type="ARBA" id="ARBA00022643"/>
    </source>
</evidence>
<accession>A0A0S4JUA9</accession>
<dbReference type="PANTHER" id="PTHR11082">
    <property type="entry name" value="TRNA-DIHYDROURIDINE SYNTHASE"/>
    <property type="match status" value="1"/>
</dbReference>
<dbReference type="EMBL" id="CYKH01002167">
    <property type="protein sequence ID" value="CUG93604.1"/>
    <property type="molecule type" value="Genomic_DNA"/>
</dbReference>
<keyword evidence="4" id="KW-0819">tRNA processing</keyword>
<comment type="catalytic activity">
    <reaction evidence="12">
        <text>5,6-dihydrouridine(16) in tRNA + NAD(+) = uridine(16) in tRNA + NADH + H(+)</text>
        <dbReference type="Rhea" id="RHEA:53380"/>
        <dbReference type="Rhea" id="RHEA-COMP:13543"/>
        <dbReference type="Rhea" id="RHEA-COMP:13544"/>
        <dbReference type="ChEBI" id="CHEBI:15378"/>
        <dbReference type="ChEBI" id="CHEBI:57540"/>
        <dbReference type="ChEBI" id="CHEBI:57945"/>
        <dbReference type="ChEBI" id="CHEBI:65315"/>
        <dbReference type="ChEBI" id="CHEBI:74443"/>
        <dbReference type="EC" id="1.3.1.88"/>
    </reaction>
    <physiologicalReaction direction="right-to-left" evidence="12">
        <dbReference type="Rhea" id="RHEA:53382"/>
    </physiologicalReaction>
</comment>
<keyword evidence="2" id="KW-0285">Flavoprotein</keyword>
<dbReference type="SUPFAM" id="SSF51395">
    <property type="entry name" value="FMN-linked oxidoreductases"/>
    <property type="match status" value="1"/>
</dbReference>
<evidence type="ECO:0000313" key="16">
    <source>
        <dbReference type="Proteomes" id="UP000051952"/>
    </source>
</evidence>
<evidence type="ECO:0000256" key="9">
    <source>
        <dbReference type="ARBA" id="ARBA00038890"/>
    </source>
</evidence>
<reference evidence="16" key="1">
    <citation type="submission" date="2015-09" db="EMBL/GenBank/DDBJ databases">
        <authorList>
            <consortium name="Pathogen Informatics"/>
        </authorList>
    </citation>
    <scope>NUCLEOTIDE SEQUENCE [LARGE SCALE GENOMIC DNA]</scope>
    <source>
        <strain evidence="16">Lake Konstanz</strain>
    </source>
</reference>
<evidence type="ECO:0000256" key="11">
    <source>
        <dbReference type="ARBA" id="ARBA00047652"/>
    </source>
</evidence>
<dbReference type="PANTHER" id="PTHR11082:SF5">
    <property type="entry name" value="TRNA-DIHYDROURIDINE(16_17) SYNTHASE [NAD(P)(+)]-LIKE"/>
    <property type="match status" value="1"/>
</dbReference>
<dbReference type="PROSITE" id="PS01136">
    <property type="entry name" value="UPF0034"/>
    <property type="match status" value="1"/>
</dbReference>
<dbReference type="Proteomes" id="UP000051952">
    <property type="component" value="Unassembled WGS sequence"/>
</dbReference>
<dbReference type="GO" id="GO:0017150">
    <property type="term" value="F:tRNA dihydrouridine synthase activity"/>
    <property type="evidence" value="ECO:0007669"/>
    <property type="project" value="InterPro"/>
</dbReference>
<dbReference type="InterPro" id="IPR035587">
    <property type="entry name" value="DUS-like_FMN-bd"/>
</dbReference>
<comment type="catalytic activity">
    <reaction evidence="11">
        <text>5,6-dihydrouridine(16) in tRNA + NADP(+) = uridine(16) in tRNA + NADPH + H(+)</text>
        <dbReference type="Rhea" id="RHEA:53376"/>
        <dbReference type="Rhea" id="RHEA-COMP:13543"/>
        <dbReference type="Rhea" id="RHEA-COMP:13544"/>
        <dbReference type="ChEBI" id="CHEBI:15378"/>
        <dbReference type="ChEBI" id="CHEBI:57783"/>
        <dbReference type="ChEBI" id="CHEBI:58349"/>
        <dbReference type="ChEBI" id="CHEBI:65315"/>
        <dbReference type="ChEBI" id="CHEBI:74443"/>
        <dbReference type="EC" id="1.3.1.88"/>
    </reaction>
    <physiologicalReaction direction="right-to-left" evidence="11">
        <dbReference type="Rhea" id="RHEA:53378"/>
    </physiologicalReaction>
</comment>
<dbReference type="GO" id="GO:0050660">
    <property type="term" value="F:flavin adenine dinucleotide binding"/>
    <property type="evidence" value="ECO:0007669"/>
    <property type="project" value="InterPro"/>
</dbReference>
<dbReference type="CDD" id="cd02801">
    <property type="entry name" value="DUS_like_FMN"/>
    <property type="match status" value="1"/>
</dbReference>
<evidence type="ECO:0000256" key="12">
    <source>
        <dbReference type="ARBA" id="ARBA00048934"/>
    </source>
</evidence>
<comment type="catalytic activity">
    <reaction evidence="13">
        <text>5,6-dihydrouridine(17) in tRNA + NADP(+) = uridine(17) in tRNA + NADPH + H(+)</text>
        <dbReference type="Rhea" id="RHEA:53368"/>
        <dbReference type="Rhea" id="RHEA-COMP:13541"/>
        <dbReference type="Rhea" id="RHEA-COMP:13542"/>
        <dbReference type="ChEBI" id="CHEBI:15378"/>
        <dbReference type="ChEBI" id="CHEBI:57783"/>
        <dbReference type="ChEBI" id="CHEBI:58349"/>
        <dbReference type="ChEBI" id="CHEBI:65315"/>
        <dbReference type="ChEBI" id="CHEBI:74443"/>
        <dbReference type="EC" id="1.3.1.88"/>
    </reaction>
    <physiologicalReaction direction="right-to-left" evidence="13">
        <dbReference type="Rhea" id="RHEA:53370"/>
    </physiologicalReaction>
</comment>
<gene>
    <name evidence="15" type="ORF">BSAL_43735</name>
</gene>
<feature type="domain" description="DUS-like FMN-binding" evidence="14">
    <location>
        <begin position="102"/>
        <end position="384"/>
    </location>
</feature>
<evidence type="ECO:0000256" key="4">
    <source>
        <dbReference type="ARBA" id="ARBA00022694"/>
    </source>
</evidence>
<evidence type="ECO:0000256" key="7">
    <source>
        <dbReference type="ARBA" id="ARBA00023027"/>
    </source>
</evidence>
<dbReference type="VEuPathDB" id="TriTrypDB:BSAL_43735"/>
<keyword evidence="7" id="KW-0520">NAD</keyword>
<evidence type="ECO:0000256" key="5">
    <source>
        <dbReference type="ARBA" id="ARBA00022857"/>
    </source>
</evidence>
<name>A0A0S4JUA9_BODSA</name>
<comment type="catalytic activity">
    <reaction evidence="10">
        <text>5,6-dihydrouridine(17) in tRNA + NAD(+) = uridine(17) in tRNA + NADH + H(+)</text>
        <dbReference type="Rhea" id="RHEA:53372"/>
        <dbReference type="Rhea" id="RHEA-COMP:13541"/>
        <dbReference type="Rhea" id="RHEA-COMP:13542"/>
        <dbReference type="ChEBI" id="CHEBI:15378"/>
        <dbReference type="ChEBI" id="CHEBI:57540"/>
        <dbReference type="ChEBI" id="CHEBI:57945"/>
        <dbReference type="ChEBI" id="CHEBI:65315"/>
        <dbReference type="ChEBI" id="CHEBI:74443"/>
        <dbReference type="EC" id="1.3.1.88"/>
    </reaction>
    <physiologicalReaction direction="right-to-left" evidence="10">
        <dbReference type="Rhea" id="RHEA:53374"/>
    </physiologicalReaction>
</comment>
<dbReference type="EC" id="1.3.1.88" evidence="9"/>
<evidence type="ECO:0000256" key="8">
    <source>
        <dbReference type="ARBA" id="ARBA00038313"/>
    </source>
</evidence>
<evidence type="ECO:0000256" key="13">
    <source>
        <dbReference type="ARBA" id="ARBA00049467"/>
    </source>
</evidence>
<dbReference type="AlphaFoldDB" id="A0A0S4JUA9"/>
<dbReference type="InterPro" id="IPR018517">
    <property type="entry name" value="tRNA_hU_synthase_CS"/>
</dbReference>
<keyword evidence="6" id="KW-0560">Oxidoreductase</keyword>
<comment type="cofactor">
    <cofactor evidence="1">
        <name>FMN</name>
        <dbReference type="ChEBI" id="CHEBI:58210"/>
    </cofactor>
</comment>